<dbReference type="PRINTS" id="PR00412">
    <property type="entry name" value="EPOXHYDRLASE"/>
</dbReference>
<proteinExistence type="inferred from homology"/>
<dbReference type="InterPro" id="IPR016292">
    <property type="entry name" value="Epoxide_hydrolase"/>
</dbReference>
<dbReference type="InterPro" id="IPR029058">
    <property type="entry name" value="AB_hydrolase_fold"/>
</dbReference>
<comment type="similarity">
    <text evidence="1">Belongs to the peptidase S33 family.</text>
</comment>
<evidence type="ECO:0000313" key="6">
    <source>
        <dbReference type="Proteomes" id="UP000193986"/>
    </source>
</evidence>
<evidence type="ECO:0000313" key="5">
    <source>
        <dbReference type="EMBL" id="ORY25438.1"/>
    </source>
</evidence>
<dbReference type="GO" id="GO:0004301">
    <property type="term" value="F:epoxide hydrolase activity"/>
    <property type="evidence" value="ECO:0007669"/>
    <property type="project" value="TreeGrafter"/>
</dbReference>
<evidence type="ECO:0000256" key="3">
    <source>
        <dbReference type="PIRSR" id="PIRSR001112-1"/>
    </source>
</evidence>
<dbReference type="EMBL" id="MCFC01000057">
    <property type="protein sequence ID" value="ORY25438.1"/>
    <property type="molecule type" value="Genomic_DNA"/>
</dbReference>
<evidence type="ECO:0000259" key="4">
    <source>
        <dbReference type="Pfam" id="PF06441"/>
    </source>
</evidence>
<keyword evidence="2 5" id="KW-0378">Hydrolase</keyword>
<keyword evidence="6" id="KW-1185">Reference proteome</keyword>
<dbReference type="STRING" id="71784.A0A1Y2AS84"/>
<organism evidence="5 6">
    <name type="scientific">Naematelia encephala</name>
    <dbReference type="NCBI Taxonomy" id="71784"/>
    <lineage>
        <taxon>Eukaryota</taxon>
        <taxon>Fungi</taxon>
        <taxon>Dikarya</taxon>
        <taxon>Basidiomycota</taxon>
        <taxon>Agaricomycotina</taxon>
        <taxon>Tremellomycetes</taxon>
        <taxon>Tremellales</taxon>
        <taxon>Naemateliaceae</taxon>
        <taxon>Naematelia</taxon>
    </lineage>
</organism>
<accession>A0A1Y2AS84</accession>
<gene>
    <name evidence="5" type="ORF">BCR39DRAFT_485428</name>
</gene>
<dbReference type="AlphaFoldDB" id="A0A1Y2AS84"/>
<dbReference type="Proteomes" id="UP000193986">
    <property type="component" value="Unassembled WGS sequence"/>
</dbReference>
<evidence type="ECO:0000256" key="2">
    <source>
        <dbReference type="ARBA" id="ARBA00022801"/>
    </source>
</evidence>
<dbReference type="InterPro" id="IPR000639">
    <property type="entry name" value="Epox_hydrolase-like"/>
</dbReference>
<feature type="active site" description="Proton donor" evidence="3">
    <location>
        <position position="374"/>
    </location>
</feature>
<dbReference type="InParanoid" id="A0A1Y2AS84"/>
<evidence type="ECO:0000256" key="1">
    <source>
        <dbReference type="ARBA" id="ARBA00010088"/>
    </source>
</evidence>
<dbReference type="OrthoDB" id="7130006at2759"/>
<dbReference type="PIRSF" id="PIRSF001112">
    <property type="entry name" value="Epoxide_hydrolase"/>
    <property type="match status" value="1"/>
</dbReference>
<dbReference type="SUPFAM" id="SSF53474">
    <property type="entry name" value="alpha/beta-Hydrolases"/>
    <property type="match status" value="1"/>
</dbReference>
<dbReference type="PANTHER" id="PTHR21661:SF39">
    <property type="entry name" value="HYDROLASE, PUTATIVE (AFU_ORTHOLOGUE AFUA_3G08960)-RELATED"/>
    <property type="match status" value="1"/>
</dbReference>
<sequence length="398" mass="44924">MSKLFAQLPFDPTISVTPYNIAVPEETLEDLKSALDTVRPVKTTFENTNLGNGAGVTKEWIDNALKSWKNEFDWREIESELNSYPNYLAHVTHKDEKLDVHFIGLFSNRKDAVPVIMSHGWPGNIIEFVPVIRYLTKKYTPETLPVHLIVPSLIGFGFSAPPPLTKEWTNLDTATVFDQAMRGLGFESYLAQGGDIGSYISILLGDRFEACKAVHLNMIIIDPPADLDRSALTEKDKAALERYEWFENWEFAYAQEHATKTSTIGMVIGSNPIALLAWIGEKLIVWSDETPSLDLILANISLYYLTSTFPTSLYHYRTSTGPNRVNSAIPRGLKGKPLGFSHFPKEIRPVPLAWIEADANYDVSWFRAHEKGGHFAALEQPESFWSDVEAFIKEKWPN</sequence>
<protein>
    <submittedName>
        <fullName evidence="5">Alpha/Beta hydrolase protein</fullName>
    </submittedName>
</protein>
<dbReference type="InterPro" id="IPR010497">
    <property type="entry name" value="Epoxide_hydro_N"/>
</dbReference>
<feature type="active site" description="Proton donor" evidence="3">
    <location>
        <position position="316"/>
    </location>
</feature>
<dbReference type="Gene3D" id="3.40.50.1820">
    <property type="entry name" value="alpha/beta hydrolase"/>
    <property type="match status" value="1"/>
</dbReference>
<dbReference type="GO" id="GO:0097176">
    <property type="term" value="P:epoxide metabolic process"/>
    <property type="evidence" value="ECO:0007669"/>
    <property type="project" value="TreeGrafter"/>
</dbReference>
<name>A0A1Y2AS84_9TREE</name>
<reference evidence="5 6" key="1">
    <citation type="submission" date="2016-07" db="EMBL/GenBank/DDBJ databases">
        <title>Pervasive Adenine N6-methylation of Active Genes in Fungi.</title>
        <authorList>
            <consortium name="DOE Joint Genome Institute"/>
            <person name="Mondo S.J."/>
            <person name="Dannebaum R.O."/>
            <person name="Kuo R.C."/>
            <person name="Labutti K."/>
            <person name="Haridas S."/>
            <person name="Kuo A."/>
            <person name="Salamov A."/>
            <person name="Ahrendt S.R."/>
            <person name="Lipzen A."/>
            <person name="Sullivan W."/>
            <person name="Andreopoulos W.B."/>
            <person name="Clum A."/>
            <person name="Lindquist E."/>
            <person name="Daum C."/>
            <person name="Ramamoorthy G.K."/>
            <person name="Gryganskyi A."/>
            <person name="Culley D."/>
            <person name="Magnuson J.K."/>
            <person name="James T.Y."/>
            <person name="O'Malley M.A."/>
            <person name="Stajich J.E."/>
            <person name="Spatafora J.W."/>
            <person name="Visel A."/>
            <person name="Grigoriev I.V."/>
        </authorList>
    </citation>
    <scope>NUCLEOTIDE SEQUENCE [LARGE SCALE GENOMIC DNA]</scope>
    <source>
        <strain evidence="5 6">68-887.2</strain>
    </source>
</reference>
<feature type="domain" description="Epoxide hydrolase N-terminal" evidence="4">
    <location>
        <begin position="16"/>
        <end position="128"/>
    </location>
</feature>
<dbReference type="PANTHER" id="PTHR21661">
    <property type="entry name" value="EPOXIDE HYDROLASE 1-RELATED"/>
    <property type="match status" value="1"/>
</dbReference>
<feature type="active site" description="Nucleophile" evidence="3">
    <location>
        <position position="195"/>
    </location>
</feature>
<dbReference type="Pfam" id="PF06441">
    <property type="entry name" value="EHN"/>
    <property type="match status" value="1"/>
</dbReference>
<comment type="caution">
    <text evidence="5">The sequence shown here is derived from an EMBL/GenBank/DDBJ whole genome shotgun (WGS) entry which is preliminary data.</text>
</comment>